<protein>
    <submittedName>
        <fullName evidence="10">TonB-dependent receptor</fullName>
    </submittedName>
</protein>
<dbReference type="Gene3D" id="2.40.170.20">
    <property type="entry name" value="TonB-dependent receptor, beta-barrel domain"/>
    <property type="match status" value="1"/>
</dbReference>
<comment type="subcellular location">
    <subcellularLocation>
        <location evidence="1">Cell outer membrane</location>
        <topology evidence="1">Multi-pass membrane protein</topology>
    </subcellularLocation>
</comment>
<gene>
    <name evidence="10" type="ORF">DRW07_05305</name>
</gene>
<dbReference type="AlphaFoldDB" id="A0A3N5Y0I5"/>
<evidence type="ECO:0000256" key="3">
    <source>
        <dbReference type="ARBA" id="ARBA00022452"/>
    </source>
</evidence>
<feature type="signal peptide" evidence="8">
    <location>
        <begin position="1"/>
        <end position="25"/>
    </location>
</feature>
<keyword evidence="11" id="KW-1185">Reference proteome</keyword>
<name>A0A3N5Y0I5_9ALTE</name>
<evidence type="ECO:0000256" key="7">
    <source>
        <dbReference type="ARBA" id="ARBA00023237"/>
    </source>
</evidence>
<evidence type="ECO:0000256" key="1">
    <source>
        <dbReference type="ARBA" id="ARBA00004571"/>
    </source>
</evidence>
<accession>A0A3N5Y0I5</accession>
<dbReference type="InterPro" id="IPR039426">
    <property type="entry name" value="TonB-dep_rcpt-like"/>
</dbReference>
<evidence type="ECO:0000313" key="10">
    <source>
        <dbReference type="EMBL" id="RPJ66962.1"/>
    </source>
</evidence>
<keyword evidence="3" id="KW-1134">Transmembrane beta strand</keyword>
<evidence type="ECO:0000313" key="11">
    <source>
        <dbReference type="Proteomes" id="UP000275281"/>
    </source>
</evidence>
<dbReference type="Proteomes" id="UP000275281">
    <property type="component" value="Unassembled WGS sequence"/>
</dbReference>
<dbReference type="Gene3D" id="2.170.130.10">
    <property type="entry name" value="TonB-dependent receptor, plug domain"/>
    <property type="match status" value="1"/>
</dbReference>
<keyword evidence="6" id="KW-0472">Membrane</keyword>
<proteinExistence type="predicted"/>
<dbReference type="InterPro" id="IPR008969">
    <property type="entry name" value="CarboxyPept-like_regulatory"/>
</dbReference>
<keyword evidence="5 8" id="KW-0732">Signal</keyword>
<feature type="domain" description="TonB-dependent receptor plug" evidence="9">
    <location>
        <begin position="147"/>
        <end position="245"/>
    </location>
</feature>
<dbReference type="PANTHER" id="PTHR30069">
    <property type="entry name" value="TONB-DEPENDENT OUTER MEMBRANE RECEPTOR"/>
    <property type="match status" value="1"/>
</dbReference>
<organism evidence="10 11">
    <name type="scientific">Alteromonas sediminis</name>
    <dbReference type="NCBI Taxonomy" id="2259342"/>
    <lineage>
        <taxon>Bacteria</taxon>
        <taxon>Pseudomonadati</taxon>
        <taxon>Pseudomonadota</taxon>
        <taxon>Gammaproteobacteria</taxon>
        <taxon>Alteromonadales</taxon>
        <taxon>Alteromonadaceae</taxon>
        <taxon>Alteromonas/Salinimonas group</taxon>
        <taxon>Alteromonas</taxon>
    </lineage>
</organism>
<keyword evidence="4" id="KW-0812">Transmembrane</keyword>
<dbReference type="RefSeq" id="WP_124026868.1">
    <property type="nucleotide sequence ID" value="NZ_JBHRSN010000015.1"/>
</dbReference>
<evidence type="ECO:0000259" key="9">
    <source>
        <dbReference type="Pfam" id="PF07715"/>
    </source>
</evidence>
<dbReference type="Pfam" id="PF07715">
    <property type="entry name" value="Plug"/>
    <property type="match status" value="1"/>
</dbReference>
<evidence type="ECO:0000256" key="8">
    <source>
        <dbReference type="SAM" id="SignalP"/>
    </source>
</evidence>
<keyword evidence="2" id="KW-0813">Transport</keyword>
<dbReference type="OrthoDB" id="9145970at2"/>
<keyword evidence="10" id="KW-0675">Receptor</keyword>
<dbReference type="SUPFAM" id="SSF49464">
    <property type="entry name" value="Carboxypeptidase regulatory domain-like"/>
    <property type="match status" value="1"/>
</dbReference>
<dbReference type="GO" id="GO:0009279">
    <property type="term" value="C:cell outer membrane"/>
    <property type="evidence" value="ECO:0007669"/>
    <property type="project" value="UniProtKB-SubCell"/>
</dbReference>
<dbReference type="GO" id="GO:0044718">
    <property type="term" value="P:siderophore transmembrane transport"/>
    <property type="evidence" value="ECO:0007669"/>
    <property type="project" value="TreeGrafter"/>
</dbReference>
<evidence type="ECO:0000256" key="2">
    <source>
        <dbReference type="ARBA" id="ARBA00022448"/>
    </source>
</evidence>
<evidence type="ECO:0000256" key="5">
    <source>
        <dbReference type="ARBA" id="ARBA00022729"/>
    </source>
</evidence>
<sequence>MDITYLKKKISLLFILLGLSLQTMAQVTAANTNSQLVIKVINAATKRPVNDANVSIQSQVDGATFNGVVTNGEYVISLPRGQYAATVVHPNFKATQLPRLVIESNRVNTFTIEMLAAGSDVEVIQVFADQSRVQNSGSAGTRYLDRELLRSATGSGGDILRALDGLAGLFSRGEFASFTVRGNGPRDNLIFVDGFPFQKIVHFADGFGEQEAIEGGGRYSIFAPNIINGAEFQPGGWSAAYGGKAGSLLKLSVASGNSEQSTYTGLFDFAGFEAGYEGPNPLTQDGTMLLSLRQQDFGRLFDIIGIEDIGSPKNTDLIFKTSTSLNADTDLETLLIYATEKNTRDLTNALASDEDDPGNYEDLELSNSEADNLLLGLTLSRFVGESGVWDNRLYYRLYDEDGTFGEAYPDLVPEDTPMEAIPIREGILTSASKETEFGLRSDFSYLNDFGQMSAGLRLAYLDLDYSLSLQNNWIRFQYDTKDAPADPTQRYVVLTPDLIDTAYQDSALLSSAYIEQNFDFNAFSYRAGLRVENDGFADKTEILPRFGVNWTLSSRINLAATVGRYTQSLRFSDRASDPGNSNLQNERVDSFSVGVTYQINNNWQFLLEPYYQRLSNLLVETDGLANAFSNAGEGKSFGFDTGLFKRFDNSWSLDIQYSYNQSEVKDGPQQTYYDSDFNRPHFFSVGGLWDINESWSVSARFKFASGTPTDDFIVHADVLGETPVFENYRGLRFSKENISTNTQRFENFNSLNFRVDYRTEYKRTAINIFLDVINAYGADNPSSTEFNERTGQDVIEEGEVFPFLGIRVTL</sequence>
<dbReference type="InterPro" id="IPR037066">
    <property type="entry name" value="Plug_dom_sf"/>
</dbReference>
<dbReference type="GO" id="GO:0015344">
    <property type="term" value="F:siderophore uptake transmembrane transporter activity"/>
    <property type="evidence" value="ECO:0007669"/>
    <property type="project" value="TreeGrafter"/>
</dbReference>
<dbReference type="InterPro" id="IPR012910">
    <property type="entry name" value="Plug_dom"/>
</dbReference>
<dbReference type="PANTHER" id="PTHR30069:SF29">
    <property type="entry name" value="HEMOGLOBIN AND HEMOGLOBIN-HAPTOGLOBIN-BINDING PROTEIN 1-RELATED"/>
    <property type="match status" value="1"/>
</dbReference>
<feature type="chain" id="PRO_5018132762" evidence="8">
    <location>
        <begin position="26"/>
        <end position="810"/>
    </location>
</feature>
<dbReference type="InterPro" id="IPR036942">
    <property type="entry name" value="Beta-barrel_TonB_sf"/>
</dbReference>
<dbReference type="SUPFAM" id="SSF56935">
    <property type="entry name" value="Porins"/>
    <property type="match status" value="1"/>
</dbReference>
<keyword evidence="7" id="KW-0998">Cell outer membrane</keyword>
<comment type="caution">
    <text evidence="10">The sequence shown here is derived from an EMBL/GenBank/DDBJ whole genome shotgun (WGS) entry which is preliminary data.</text>
</comment>
<reference evidence="10 11" key="1">
    <citation type="submission" date="2018-11" db="EMBL/GenBank/DDBJ databases">
        <authorList>
            <person name="Ye M.-Q."/>
            <person name="Du Z.-J."/>
        </authorList>
    </citation>
    <scope>NUCLEOTIDE SEQUENCE [LARGE SCALE GENOMIC DNA]</scope>
    <source>
        <strain evidence="10 11">U0105</strain>
    </source>
</reference>
<evidence type="ECO:0000256" key="6">
    <source>
        <dbReference type="ARBA" id="ARBA00023136"/>
    </source>
</evidence>
<dbReference type="Gene3D" id="2.60.40.1120">
    <property type="entry name" value="Carboxypeptidase-like, regulatory domain"/>
    <property type="match status" value="1"/>
</dbReference>
<dbReference type="EMBL" id="RPOK01000002">
    <property type="protein sequence ID" value="RPJ66962.1"/>
    <property type="molecule type" value="Genomic_DNA"/>
</dbReference>
<evidence type="ECO:0000256" key="4">
    <source>
        <dbReference type="ARBA" id="ARBA00022692"/>
    </source>
</evidence>